<dbReference type="Pfam" id="PF05816">
    <property type="entry name" value="TelA"/>
    <property type="match status" value="1"/>
</dbReference>
<gene>
    <name evidence="4" type="ORF">H0266_10510</name>
</gene>
<protein>
    <submittedName>
        <fullName evidence="4">Toxic anion resistance protein</fullName>
    </submittedName>
</protein>
<sequence length="375" mass="42963">MSSDSVHNDQLSPEDVDVTLIRKEDIERLNKEAEVYAERLESSQDPSLSEVLKELADLGEKEQHVAGETMETMKRPVNDLMNKSNNDIPQTLNELERVVSDLDPKRTEGNGVQKFFYKLSKSKPIDRYMKKYETIDGKIDMIIRSLLAGKDKLEEDSVELQMIKENAQKRIYDLEKQIYLGKKLFELLKEKETEGNYDPALLTEGKEKIITRTRNMTQMKIVLDQSMTSVDIIKKNNEKLKESIRNAVTLTKNIITVSAAIQLALNNQRQVIDTVNGVNKATEEMLLSNSRSLKQTTEETTQLMENPSISMEALQESFDNVFDALKTTEQSSERIIASSEKFIEEMDTLNDRVRERLSESKKLPSRSSELSRNTN</sequence>
<dbReference type="Proteomes" id="UP000571017">
    <property type="component" value="Unassembled WGS sequence"/>
</dbReference>
<reference evidence="4 5" key="1">
    <citation type="journal article" date="2004" name="Extremophiles">
        <title>Halobacillus locisalis sp. nov., a halophilic bacterium isolated from a marine solar saltern of the Yellow Sea in Korea.</title>
        <authorList>
            <person name="Yoon J.H."/>
            <person name="Kang K.H."/>
            <person name="Oh T.K."/>
            <person name="Park Y.H."/>
        </authorList>
    </citation>
    <scope>NUCLEOTIDE SEQUENCE [LARGE SCALE GENOMIC DNA]</scope>
    <source>
        <strain evidence="4 5">KCTC 3788</strain>
    </source>
</reference>
<accession>A0A838CTV4</accession>
<evidence type="ECO:0000313" key="4">
    <source>
        <dbReference type="EMBL" id="MBA2175328.1"/>
    </source>
</evidence>
<proteinExistence type="inferred from homology"/>
<dbReference type="InterPro" id="IPR008863">
    <property type="entry name" value="Toxic_anion-R_TelA"/>
</dbReference>
<dbReference type="EMBL" id="JACEFG010000002">
    <property type="protein sequence ID" value="MBA2175328.1"/>
    <property type="molecule type" value="Genomic_DNA"/>
</dbReference>
<dbReference type="RefSeq" id="WP_181472349.1">
    <property type="nucleotide sequence ID" value="NZ_JACEFG010000002.1"/>
</dbReference>
<evidence type="ECO:0000256" key="2">
    <source>
        <dbReference type="PIRNR" id="PIRNR026508"/>
    </source>
</evidence>
<comment type="similarity">
    <text evidence="1 2">Belongs to the TelA family.</text>
</comment>
<evidence type="ECO:0000256" key="1">
    <source>
        <dbReference type="ARBA" id="ARBA00005541"/>
    </source>
</evidence>
<dbReference type="PIRSF" id="PIRSF026508">
    <property type="entry name" value="TelA"/>
    <property type="match status" value="1"/>
</dbReference>
<evidence type="ECO:0000256" key="3">
    <source>
        <dbReference type="SAM" id="MobiDB-lite"/>
    </source>
</evidence>
<dbReference type="PANTHER" id="PTHR38432">
    <property type="entry name" value="TELA-LIKE PROTEIN SAOUHSC_01408"/>
    <property type="match status" value="1"/>
</dbReference>
<dbReference type="AlphaFoldDB" id="A0A838CTV4"/>
<feature type="region of interest" description="Disordered" evidence="3">
    <location>
        <begin position="354"/>
        <end position="375"/>
    </location>
</feature>
<evidence type="ECO:0000313" key="5">
    <source>
        <dbReference type="Proteomes" id="UP000571017"/>
    </source>
</evidence>
<keyword evidence="5" id="KW-1185">Reference proteome</keyword>
<feature type="compositionally biased region" description="Polar residues" evidence="3">
    <location>
        <begin position="365"/>
        <end position="375"/>
    </location>
</feature>
<organism evidence="4 5">
    <name type="scientific">Halobacillus locisalis</name>
    <dbReference type="NCBI Taxonomy" id="220753"/>
    <lineage>
        <taxon>Bacteria</taxon>
        <taxon>Bacillati</taxon>
        <taxon>Bacillota</taxon>
        <taxon>Bacilli</taxon>
        <taxon>Bacillales</taxon>
        <taxon>Bacillaceae</taxon>
        <taxon>Halobacillus</taxon>
    </lineage>
</organism>
<name>A0A838CTV4_9BACI</name>
<comment type="caution">
    <text evidence="4">The sequence shown here is derived from an EMBL/GenBank/DDBJ whole genome shotgun (WGS) entry which is preliminary data.</text>
</comment>
<dbReference type="PANTHER" id="PTHR38432:SF1">
    <property type="entry name" value="TELA-LIKE PROTEIN SAOUHSC_01408"/>
    <property type="match status" value="1"/>
</dbReference>